<dbReference type="PANTHER" id="PTHR21666:SF270">
    <property type="entry name" value="MUREIN HYDROLASE ACTIVATOR ENVC"/>
    <property type="match status" value="1"/>
</dbReference>
<dbReference type="Proteomes" id="UP000254118">
    <property type="component" value="Unassembled WGS sequence"/>
</dbReference>
<dbReference type="InterPro" id="IPR016047">
    <property type="entry name" value="M23ase_b-sheet_dom"/>
</dbReference>
<feature type="domain" description="M23ase beta-sheet core" evidence="1">
    <location>
        <begin position="154"/>
        <end position="248"/>
    </location>
</feature>
<accession>A0AA46GZU1</accession>
<dbReference type="RefSeq" id="WP_115029579.1">
    <property type="nucleotide sequence ID" value="NZ_UFYA01000001.1"/>
</dbReference>
<comment type="caution">
    <text evidence="2">The sequence shown here is derived from an EMBL/GenBank/DDBJ whole genome shotgun (WGS) entry which is preliminary data.</text>
</comment>
<evidence type="ECO:0000259" key="1">
    <source>
        <dbReference type="Pfam" id="PF01551"/>
    </source>
</evidence>
<reference evidence="2 3" key="1">
    <citation type="submission" date="2018-06" db="EMBL/GenBank/DDBJ databases">
        <authorList>
            <consortium name="Pathogen Informatics"/>
            <person name="Doyle S."/>
        </authorList>
    </citation>
    <scope>NUCLEOTIDE SEQUENCE [LARGE SCALE GENOMIC DNA]</scope>
    <source>
        <strain evidence="2 3">NCTC7915</strain>
    </source>
</reference>
<dbReference type="PANTHER" id="PTHR21666">
    <property type="entry name" value="PEPTIDASE-RELATED"/>
    <property type="match status" value="1"/>
</dbReference>
<dbReference type="Pfam" id="PF01551">
    <property type="entry name" value="Peptidase_M23"/>
    <property type="match status" value="1"/>
</dbReference>
<organism evidence="2 3">
    <name type="scientific">Dermatophilus congolensis</name>
    <dbReference type="NCBI Taxonomy" id="1863"/>
    <lineage>
        <taxon>Bacteria</taxon>
        <taxon>Bacillati</taxon>
        <taxon>Actinomycetota</taxon>
        <taxon>Actinomycetes</taxon>
        <taxon>Micrococcales</taxon>
        <taxon>Dermatophilaceae</taxon>
        <taxon>Dermatophilus</taxon>
    </lineage>
</organism>
<gene>
    <name evidence="2" type="ORF">NCTC7915_00465</name>
</gene>
<sequence>MSLDPITIALIALTIATGPAGWGTLLVGTGVRVVGTAIARTVATQVVKSVATGAARGTLTRLAGSGVAKELEGVAARALGKQVTASTSQAAAIGQGAARAGTSARAGTAASGRHAKKNMENMLALLPAPYRIPLRGSTHVLRGFDKPAQNWLPGHRGVDLAAAAGAPVLAASNGKIFYAGKIATKSTVSIMHARGIRTTYEPVIPTVKTGDVVKAGQVIGHIAPFAAHCAPKSCLHWGAIKNAEYIDPLTLIGEVRLLPLR</sequence>
<protein>
    <submittedName>
        <fullName evidence="2">Membrane-bound metallopeptidase</fullName>
    </submittedName>
</protein>
<dbReference type="SUPFAM" id="SSF51261">
    <property type="entry name" value="Duplicated hybrid motif"/>
    <property type="match status" value="1"/>
</dbReference>
<dbReference type="EMBL" id="UFYA01000001">
    <property type="protein sequence ID" value="STD05650.1"/>
    <property type="molecule type" value="Genomic_DNA"/>
</dbReference>
<evidence type="ECO:0000313" key="2">
    <source>
        <dbReference type="EMBL" id="STD05650.1"/>
    </source>
</evidence>
<name>A0AA46GZU1_9MICO</name>
<dbReference type="GO" id="GO:0004222">
    <property type="term" value="F:metalloendopeptidase activity"/>
    <property type="evidence" value="ECO:0007669"/>
    <property type="project" value="TreeGrafter"/>
</dbReference>
<dbReference type="AlphaFoldDB" id="A0AA46GZU1"/>
<dbReference type="InterPro" id="IPR050570">
    <property type="entry name" value="Cell_wall_metabolism_enzyme"/>
</dbReference>
<dbReference type="Gene3D" id="2.70.70.10">
    <property type="entry name" value="Glucose Permease (Domain IIA)"/>
    <property type="match status" value="1"/>
</dbReference>
<evidence type="ECO:0000313" key="3">
    <source>
        <dbReference type="Proteomes" id="UP000254118"/>
    </source>
</evidence>
<dbReference type="CDD" id="cd12797">
    <property type="entry name" value="M23_peptidase"/>
    <property type="match status" value="1"/>
</dbReference>
<dbReference type="InterPro" id="IPR011055">
    <property type="entry name" value="Dup_hybrid_motif"/>
</dbReference>
<proteinExistence type="predicted"/>